<comment type="caution">
    <text evidence="3">The sequence shown here is derived from an EMBL/GenBank/DDBJ whole genome shotgun (WGS) entry which is preliminary data.</text>
</comment>
<keyword evidence="1" id="KW-0472">Membrane</keyword>
<dbReference type="EMBL" id="NBXE01000104">
    <property type="protein sequence ID" value="RFA24143.1"/>
    <property type="molecule type" value="Genomic_DNA"/>
</dbReference>
<dbReference type="AlphaFoldDB" id="A0A3E0W599"/>
<evidence type="ECO:0000313" key="4">
    <source>
        <dbReference type="Proteomes" id="UP000257080"/>
    </source>
</evidence>
<evidence type="ECO:0000256" key="1">
    <source>
        <dbReference type="SAM" id="Phobius"/>
    </source>
</evidence>
<feature type="transmembrane region" description="Helical" evidence="1">
    <location>
        <begin position="115"/>
        <end position="139"/>
    </location>
</feature>
<dbReference type="PANTHER" id="PTHR36435:SF1">
    <property type="entry name" value="CAAX AMINO TERMINAL PROTEASE FAMILY PROTEIN"/>
    <property type="match status" value="1"/>
</dbReference>
<dbReference type="Pfam" id="PF02517">
    <property type="entry name" value="Rce1-like"/>
    <property type="match status" value="1"/>
</dbReference>
<dbReference type="RefSeq" id="WP_116420046.1">
    <property type="nucleotide sequence ID" value="NZ_NBXD01000032.1"/>
</dbReference>
<accession>A0A3E0W599</accession>
<reference evidence="3 4" key="1">
    <citation type="submission" date="2017-04" db="EMBL/GenBank/DDBJ databases">
        <title>Comparative genome analysis of Subtercola boreus.</title>
        <authorList>
            <person name="Cho Y.-J."/>
            <person name="Cho A."/>
            <person name="Kim O.-S."/>
            <person name="Lee J.-I."/>
        </authorList>
    </citation>
    <scope>NUCLEOTIDE SEQUENCE [LARGE SCALE GENOMIC DNA]</scope>
    <source>
        <strain evidence="3 4">P28004</strain>
    </source>
</reference>
<dbReference type="GO" id="GO:0080120">
    <property type="term" value="P:CAAX-box protein maturation"/>
    <property type="evidence" value="ECO:0007669"/>
    <property type="project" value="UniProtKB-ARBA"/>
</dbReference>
<sequence>MPEALLAVSLIAASGFLLPALVRAAPPAFTYPVAFIGNLLGYGCTLLVVVFASRRRGLRQLSRDFGFVIKRADLGTGAAIAAGMLLFIGLVSAVLRHSGALAQPPSPVASPLIWIVLLQGLVGVAIAPIVEELTLRGLLMRAIRNAILRRRPAAERTAEIAINTSIIISAAAFAGLHLHEAHDLYSGVSVGVETFIFGLVAGWVATRTGRLGATVAAHILYNATIFAIMIAAS</sequence>
<dbReference type="InterPro" id="IPR003675">
    <property type="entry name" value="Rce1/LyrA-like_dom"/>
</dbReference>
<dbReference type="InterPro" id="IPR052710">
    <property type="entry name" value="CAAX_protease"/>
</dbReference>
<feature type="transmembrane region" description="Helical" evidence="1">
    <location>
        <begin position="34"/>
        <end position="53"/>
    </location>
</feature>
<feature type="transmembrane region" description="Helical" evidence="1">
    <location>
        <begin position="184"/>
        <end position="204"/>
    </location>
</feature>
<evidence type="ECO:0000259" key="2">
    <source>
        <dbReference type="Pfam" id="PF02517"/>
    </source>
</evidence>
<gene>
    <name evidence="3" type="ORF">B7R25_17495</name>
</gene>
<feature type="domain" description="CAAX prenyl protease 2/Lysostaphin resistance protein A-like" evidence="2">
    <location>
        <begin position="116"/>
        <end position="223"/>
    </location>
</feature>
<organism evidence="3 4">
    <name type="scientific">Subtercola boreus</name>
    <dbReference type="NCBI Taxonomy" id="120213"/>
    <lineage>
        <taxon>Bacteria</taxon>
        <taxon>Bacillati</taxon>
        <taxon>Actinomycetota</taxon>
        <taxon>Actinomycetes</taxon>
        <taxon>Micrococcales</taxon>
        <taxon>Microbacteriaceae</taxon>
        <taxon>Subtercola</taxon>
    </lineage>
</organism>
<name>A0A3E0W599_9MICO</name>
<feature type="transmembrane region" description="Helical" evidence="1">
    <location>
        <begin position="211"/>
        <end position="232"/>
    </location>
</feature>
<dbReference type="PANTHER" id="PTHR36435">
    <property type="entry name" value="SLR1288 PROTEIN"/>
    <property type="match status" value="1"/>
</dbReference>
<dbReference type="GO" id="GO:0004175">
    <property type="term" value="F:endopeptidase activity"/>
    <property type="evidence" value="ECO:0007669"/>
    <property type="project" value="UniProtKB-ARBA"/>
</dbReference>
<keyword evidence="1" id="KW-0812">Transmembrane</keyword>
<dbReference type="OrthoDB" id="254800at2"/>
<feature type="transmembrane region" description="Helical" evidence="1">
    <location>
        <begin position="74"/>
        <end position="95"/>
    </location>
</feature>
<evidence type="ECO:0000313" key="3">
    <source>
        <dbReference type="EMBL" id="RFA24143.1"/>
    </source>
</evidence>
<proteinExistence type="predicted"/>
<protein>
    <recommendedName>
        <fullName evidence="2">CAAX prenyl protease 2/Lysostaphin resistance protein A-like domain-containing protein</fullName>
    </recommendedName>
</protein>
<dbReference type="Proteomes" id="UP000257080">
    <property type="component" value="Unassembled WGS sequence"/>
</dbReference>
<feature type="transmembrane region" description="Helical" evidence="1">
    <location>
        <begin position="160"/>
        <end position="178"/>
    </location>
</feature>
<keyword evidence="1" id="KW-1133">Transmembrane helix</keyword>